<protein>
    <submittedName>
        <fullName evidence="2">Glycoside hydrolase family 32 protein</fullName>
    </submittedName>
</protein>
<dbReference type="Proteomes" id="UP000309016">
    <property type="component" value="Chromosome"/>
</dbReference>
<dbReference type="InterPro" id="IPR056442">
    <property type="entry name" value="GINT1_N"/>
</dbReference>
<organism evidence="2 3">
    <name type="scientific">Antarcticibacterium flavum</name>
    <dbReference type="NCBI Taxonomy" id="2058175"/>
    <lineage>
        <taxon>Bacteria</taxon>
        <taxon>Pseudomonadati</taxon>
        <taxon>Bacteroidota</taxon>
        <taxon>Flavobacteriia</taxon>
        <taxon>Flavobacteriales</taxon>
        <taxon>Flavobacteriaceae</taxon>
        <taxon>Antarcticibacterium</taxon>
    </lineage>
</organism>
<dbReference type="EMBL" id="CP040812">
    <property type="protein sequence ID" value="QCY70591.1"/>
    <property type="molecule type" value="Genomic_DNA"/>
</dbReference>
<evidence type="ECO:0000313" key="3">
    <source>
        <dbReference type="Proteomes" id="UP000309016"/>
    </source>
</evidence>
<name>A0A5B7X7J6_9FLAO</name>
<sequence length="337" mass="39734">MRKILKLSIIAFFILISALLWANYRYAFWSVKGGGWSIGTNTLSEFFIENPVKNSKIFSIKWLNQQTEENSIFLADPFLFVENNVYYIFFEHQAEGNANIGLIKSLDGKNYSFEGNVLNEKFHLSFPQVFKVNEEYYMLPETKETGHVLLYRTDNFPFDWKILDTLIKNVSYKDPAILLSDTLKIISVSDDKLKQSFYRADSLRGEWKPEIRFKHRFGDETRAGGNFFQINGEWFLPLQKNNRGYGSGISIFRLKFEKNELKLEKHLDTYLDKIDSIEWFNRGMHHISVFPVNDKFEVAFDGDIKNLKNKKDVNWKASLKYNFYDLKKFFKELVPNK</sequence>
<keyword evidence="3" id="KW-1185">Reference proteome</keyword>
<keyword evidence="2" id="KW-0378">Hydrolase</keyword>
<dbReference type="SUPFAM" id="SSF75005">
    <property type="entry name" value="Arabinanase/levansucrase/invertase"/>
    <property type="match status" value="1"/>
</dbReference>
<gene>
    <name evidence="2" type="ORF">FHG64_14940</name>
</gene>
<evidence type="ECO:0000259" key="1">
    <source>
        <dbReference type="Pfam" id="PF24793"/>
    </source>
</evidence>
<dbReference type="Pfam" id="PF24793">
    <property type="entry name" value="GINT1_N"/>
    <property type="match status" value="1"/>
</dbReference>
<reference evidence="2 3" key="1">
    <citation type="submission" date="2019-06" db="EMBL/GenBank/DDBJ databases">
        <title>Complete genome sequence of Antarcticibacterium flavum KCTC 52984T from an Antarctic marine sediment.</title>
        <authorList>
            <person name="Lee Y.M."/>
            <person name="Shin S.C."/>
        </authorList>
    </citation>
    <scope>NUCLEOTIDE SEQUENCE [LARGE SCALE GENOMIC DNA]</scope>
    <source>
        <strain evidence="2 3">KCTC 52984</strain>
    </source>
</reference>
<proteinExistence type="predicted"/>
<dbReference type="Gene3D" id="2.115.10.20">
    <property type="entry name" value="Glycosyl hydrolase domain, family 43"/>
    <property type="match status" value="1"/>
</dbReference>
<dbReference type="RefSeq" id="WP_139067160.1">
    <property type="nucleotide sequence ID" value="NZ_CP040812.1"/>
</dbReference>
<dbReference type="KEGG" id="afla:FHG64_14940"/>
<dbReference type="AlphaFoldDB" id="A0A5B7X7J6"/>
<dbReference type="GO" id="GO:0016787">
    <property type="term" value="F:hydrolase activity"/>
    <property type="evidence" value="ECO:0007669"/>
    <property type="project" value="UniProtKB-KW"/>
</dbReference>
<feature type="domain" description="Glucosamine inositolphosphorylceramide transferase 1 N-terminal" evidence="1">
    <location>
        <begin position="65"/>
        <end position="295"/>
    </location>
</feature>
<evidence type="ECO:0000313" key="2">
    <source>
        <dbReference type="EMBL" id="QCY70591.1"/>
    </source>
</evidence>
<dbReference type="InterPro" id="IPR023296">
    <property type="entry name" value="Glyco_hydro_beta-prop_sf"/>
</dbReference>
<dbReference type="OrthoDB" id="3771157at2"/>
<accession>A0A5B7X7J6</accession>